<reference evidence="12" key="1">
    <citation type="submission" date="2016-11" db="EMBL/GenBank/DDBJ databases">
        <authorList>
            <person name="Varghese N."/>
            <person name="Submissions S."/>
        </authorList>
    </citation>
    <scope>NUCLEOTIDE SEQUENCE [LARGE SCALE GENOMIC DNA]</scope>
    <source>
        <strain evidence="12">DSM 16219</strain>
    </source>
</reference>
<proteinExistence type="inferred from homology"/>
<dbReference type="NCBIfam" id="TIGR03303">
    <property type="entry name" value="OM_YaeT"/>
    <property type="match status" value="1"/>
</dbReference>
<feature type="domain" description="POTRA" evidence="10">
    <location>
        <begin position="306"/>
        <end position="392"/>
    </location>
</feature>
<dbReference type="HAMAP" id="MF_01430">
    <property type="entry name" value="OM_assembly_BamA"/>
    <property type="match status" value="1"/>
</dbReference>
<dbReference type="InterPro" id="IPR010827">
    <property type="entry name" value="BamA/TamA_POTRA"/>
</dbReference>
<keyword evidence="4 9" id="KW-0732">Signal</keyword>
<keyword evidence="6" id="KW-0472">Membrane</keyword>
<dbReference type="GO" id="GO:0009279">
    <property type="term" value="C:cell outer membrane"/>
    <property type="evidence" value="ECO:0007669"/>
    <property type="project" value="UniProtKB-UniRule"/>
</dbReference>
<dbReference type="Gene3D" id="3.10.20.310">
    <property type="entry name" value="membrane protein fhac"/>
    <property type="match status" value="5"/>
</dbReference>
<feature type="domain" description="POTRA" evidence="10">
    <location>
        <begin position="154"/>
        <end position="225"/>
    </location>
</feature>
<comment type="subcellular location">
    <subcellularLocation>
        <location evidence="1">Membrane</location>
    </subcellularLocation>
</comment>
<dbReference type="Pfam" id="PF01103">
    <property type="entry name" value="Omp85"/>
    <property type="match status" value="1"/>
</dbReference>
<evidence type="ECO:0000256" key="2">
    <source>
        <dbReference type="ARBA" id="ARBA00022452"/>
    </source>
</evidence>
<dbReference type="Gene3D" id="2.40.160.50">
    <property type="entry name" value="membrane protein fhac: a member of the omp85/tpsb transporter family"/>
    <property type="match status" value="1"/>
</dbReference>
<keyword evidence="2" id="KW-1134">Transmembrane beta strand</keyword>
<evidence type="ECO:0000256" key="4">
    <source>
        <dbReference type="ARBA" id="ARBA00022729"/>
    </source>
</evidence>
<dbReference type="InterPro" id="IPR023707">
    <property type="entry name" value="OM_assembly_BamA"/>
</dbReference>
<evidence type="ECO:0000256" key="8">
    <source>
        <dbReference type="NCBIfam" id="TIGR03303"/>
    </source>
</evidence>
<keyword evidence="12" id="KW-1185">Reference proteome</keyword>
<sequence>MKKPLLAALFLCILATPMVWADSAPKVEILPFSIHTMENLGYLSTQIPKELEKNLDREGAVASVGSVAVPERTDPARMDIQALRELGKKASADYLVWGSFSKVGNRYSLDAKVLSTYVQSPIKAAYVEGYGMETLMGKVGELSKDVASKVLGRKTVMDIKVLGNSRIESDAIIEKIKTKKGDMYSPGAMADDIRAIFAMGYFEDIRVESQETAGGVIITFTVLEKPTLHMIKLVGNKKIEDEDILAAMDISRGSILNIRRIEDNINKVRELYKEENYHNAKVTYEIVPYKEHLSDLEINIEEGKKVMIEEIAFEGNEAFSDRKLKKVMKTSEKGFFSWITDSGVLNAEDLRQDGARLNQFYHNHGYVEASISEPEVQVDGESIHILVKIKEGAQYKVGRISLSTPDGESLILPQDDILEPLLTGKETGKVFSRETVQKDILTLSDLYMDQGYAYAEIYPAIRPDRERLEVDITFNITKGPEVYYEKIIITGNTKTREKVIRRELPIQEQALYNGSLMKRGVRNLVRLDFFEDVKVDTVKGSDENKMILKINVKEKPTGAFMFGGGYSNTDDAFGMVSIGQKNLFGRGQSLDLKAQMGGSSSKFSMSFTEPWLFDSRLTAGADLYNWTRDYDTYTRDRVGGTLSLGYPIWNYTRAYVSYAYDISDINDISVYASDLVWAVEGENVESSIMGTIAYDSRNKSFNATKGSYHKASVQYAGGPMGGDLAFTKYVAESGWLFPLFWDTVFFAHGKAGFVEENKSHGYLPTYERFYLGGINSMRGYTWEDLSPEDDDGALIGGNKFVQFNLEFHFPLVKEAGLIGLAFYDTGDVYNNGELVNLQKLRESWGFGIRWYSPVGPIRLERGYIIDPQGDEDSDGRWEFTMGGAF</sequence>
<protein>
    <recommendedName>
        <fullName evidence="8">Outer membrane protein assembly factor BamA</fullName>
    </recommendedName>
</protein>
<organism evidence="11 12">
    <name type="scientific">Desulfatibacillum alkenivorans DSM 16219</name>
    <dbReference type="NCBI Taxonomy" id="1121393"/>
    <lineage>
        <taxon>Bacteria</taxon>
        <taxon>Pseudomonadati</taxon>
        <taxon>Thermodesulfobacteriota</taxon>
        <taxon>Desulfobacteria</taxon>
        <taxon>Desulfobacterales</taxon>
        <taxon>Desulfatibacillaceae</taxon>
        <taxon>Desulfatibacillum</taxon>
    </lineage>
</organism>
<dbReference type="PIRSF" id="PIRSF006076">
    <property type="entry name" value="OM_assembly_OMP85"/>
    <property type="match status" value="1"/>
</dbReference>
<evidence type="ECO:0000256" key="1">
    <source>
        <dbReference type="ARBA" id="ARBA00004370"/>
    </source>
</evidence>
<dbReference type="GO" id="GO:0071709">
    <property type="term" value="P:membrane assembly"/>
    <property type="evidence" value="ECO:0007669"/>
    <property type="project" value="InterPro"/>
</dbReference>
<name>A0A1M6CLT6_9BACT</name>
<dbReference type="InterPro" id="IPR034746">
    <property type="entry name" value="POTRA"/>
</dbReference>
<evidence type="ECO:0000256" key="6">
    <source>
        <dbReference type="ARBA" id="ARBA00023136"/>
    </source>
</evidence>
<dbReference type="AlphaFoldDB" id="A0A1M6CLT6"/>
<dbReference type="RefSeq" id="WP_073472116.1">
    <property type="nucleotide sequence ID" value="NZ_FQZU01000001.1"/>
</dbReference>
<dbReference type="InterPro" id="IPR000184">
    <property type="entry name" value="Bac_surfAg_D15"/>
</dbReference>
<evidence type="ECO:0000313" key="12">
    <source>
        <dbReference type="Proteomes" id="UP000183994"/>
    </source>
</evidence>
<dbReference type="OrthoDB" id="9803054at2"/>
<dbReference type="PANTHER" id="PTHR12815:SF47">
    <property type="entry name" value="TRANSLOCATION AND ASSEMBLY MODULE SUBUNIT TAMA"/>
    <property type="match status" value="1"/>
</dbReference>
<feature type="domain" description="POTRA" evidence="10">
    <location>
        <begin position="226"/>
        <end position="303"/>
    </location>
</feature>
<feature type="signal peptide" evidence="9">
    <location>
        <begin position="1"/>
        <end position="21"/>
    </location>
</feature>
<dbReference type="PANTHER" id="PTHR12815">
    <property type="entry name" value="SORTING AND ASSEMBLY MACHINERY SAMM50 PROTEIN FAMILY MEMBER"/>
    <property type="match status" value="1"/>
</dbReference>
<feature type="chain" id="PRO_5039911949" description="Outer membrane protein assembly factor BamA" evidence="9">
    <location>
        <begin position="22"/>
        <end position="885"/>
    </location>
</feature>
<gene>
    <name evidence="11" type="ORF">SAMN02745216_00274</name>
</gene>
<evidence type="ECO:0000313" key="11">
    <source>
        <dbReference type="EMBL" id="SHI61977.1"/>
    </source>
</evidence>
<keyword evidence="5" id="KW-0677">Repeat</keyword>
<keyword evidence="3" id="KW-0812">Transmembrane</keyword>
<evidence type="ECO:0000256" key="5">
    <source>
        <dbReference type="ARBA" id="ARBA00022737"/>
    </source>
</evidence>
<evidence type="ECO:0000259" key="10">
    <source>
        <dbReference type="PROSITE" id="PS51779"/>
    </source>
</evidence>
<evidence type="ECO:0000256" key="9">
    <source>
        <dbReference type="SAM" id="SignalP"/>
    </source>
</evidence>
<dbReference type="Proteomes" id="UP000183994">
    <property type="component" value="Unassembled WGS sequence"/>
</dbReference>
<feature type="domain" description="POTRA" evidence="10">
    <location>
        <begin position="482"/>
        <end position="555"/>
    </location>
</feature>
<dbReference type="InterPro" id="IPR039910">
    <property type="entry name" value="D15-like"/>
</dbReference>
<evidence type="ECO:0000256" key="3">
    <source>
        <dbReference type="ARBA" id="ARBA00022692"/>
    </source>
</evidence>
<dbReference type="Pfam" id="PF07244">
    <property type="entry name" value="POTRA"/>
    <property type="match status" value="5"/>
</dbReference>
<evidence type="ECO:0000256" key="7">
    <source>
        <dbReference type="ARBA" id="ARBA00023237"/>
    </source>
</evidence>
<dbReference type="STRING" id="1121393.SAMN02745216_00274"/>
<dbReference type="PROSITE" id="PS51779">
    <property type="entry name" value="POTRA"/>
    <property type="match status" value="4"/>
</dbReference>
<keyword evidence="7" id="KW-0998">Cell outer membrane</keyword>
<dbReference type="EMBL" id="FQZU01000001">
    <property type="protein sequence ID" value="SHI61977.1"/>
    <property type="molecule type" value="Genomic_DNA"/>
</dbReference>
<accession>A0A1M6CLT6</accession>